<gene>
    <name evidence="1" type="ORF">DAPPUDRAFT_257285</name>
</gene>
<organism evidence="1 2">
    <name type="scientific">Daphnia pulex</name>
    <name type="common">Water flea</name>
    <dbReference type="NCBI Taxonomy" id="6669"/>
    <lineage>
        <taxon>Eukaryota</taxon>
        <taxon>Metazoa</taxon>
        <taxon>Ecdysozoa</taxon>
        <taxon>Arthropoda</taxon>
        <taxon>Crustacea</taxon>
        <taxon>Branchiopoda</taxon>
        <taxon>Diplostraca</taxon>
        <taxon>Cladocera</taxon>
        <taxon>Anomopoda</taxon>
        <taxon>Daphniidae</taxon>
        <taxon>Daphnia</taxon>
    </lineage>
</organism>
<sequence>MLLHSSRNLYITVITAAHSQRICVSGTTLTSVAGPSISARLDAEQTPLKRYA</sequence>
<dbReference type="AlphaFoldDB" id="E9HD94"/>
<protein>
    <submittedName>
        <fullName evidence="1">Uncharacterized protein</fullName>
    </submittedName>
</protein>
<evidence type="ECO:0000313" key="1">
    <source>
        <dbReference type="EMBL" id="EFX70286.1"/>
    </source>
</evidence>
<dbReference type="KEGG" id="dpx:DAPPUDRAFT_257285"/>
<dbReference type="Proteomes" id="UP000000305">
    <property type="component" value="Unassembled WGS sequence"/>
</dbReference>
<name>E9HD94_DAPPU</name>
<evidence type="ECO:0000313" key="2">
    <source>
        <dbReference type="Proteomes" id="UP000000305"/>
    </source>
</evidence>
<dbReference type="EMBL" id="GL732623">
    <property type="protein sequence ID" value="EFX70286.1"/>
    <property type="molecule type" value="Genomic_DNA"/>
</dbReference>
<dbReference type="InParanoid" id="E9HD94"/>
<reference evidence="1 2" key="1">
    <citation type="journal article" date="2011" name="Science">
        <title>The ecoresponsive genome of Daphnia pulex.</title>
        <authorList>
            <person name="Colbourne J.K."/>
            <person name="Pfrender M.E."/>
            <person name="Gilbert D."/>
            <person name="Thomas W.K."/>
            <person name="Tucker A."/>
            <person name="Oakley T.H."/>
            <person name="Tokishita S."/>
            <person name="Aerts A."/>
            <person name="Arnold G.J."/>
            <person name="Basu M.K."/>
            <person name="Bauer D.J."/>
            <person name="Caceres C.E."/>
            <person name="Carmel L."/>
            <person name="Casola C."/>
            <person name="Choi J.H."/>
            <person name="Detter J.C."/>
            <person name="Dong Q."/>
            <person name="Dusheyko S."/>
            <person name="Eads B.D."/>
            <person name="Frohlich T."/>
            <person name="Geiler-Samerotte K.A."/>
            <person name="Gerlach D."/>
            <person name="Hatcher P."/>
            <person name="Jogdeo S."/>
            <person name="Krijgsveld J."/>
            <person name="Kriventseva E.V."/>
            <person name="Kultz D."/>
            <person name="Laforsch C."/>
            <person name="Lindquist E."/>
            <person name="Lopez J."/>
            <person name="Manak J.R."/>
            <person name="Muller J."/>
            <person name="Pangilinan J."/>
            <person name="Patwardhan R.P."/>
            <person name="Pitluck S."/>
            <person name="Pritham E.J."/>
            <person name="Rechtsteiner A."/>
            <person name="Rho M."/>
            <person name="Rogozin I.B."/>
            <person name="Sakarya O."/>
            <person name="Salamov A."/>
            <person name="Schaack S."/>
            <person name="Shapiro H."/>
            <person name="Shiga Y."/>
            <person name="Skalitzky C."/>
            <person name="Smith Z."/>
            <person name="Souvorov A."/>
            <person name="Sung W."/>
            <person name="Tang Z."/>
            <person name="Tsuchiya D."/>
            <person name="Tu H."/>
            <person name="Vos H."/>
            <person name="Wang M."/>
            <person name="Wolf Y.I."/>
            <person name="Yamagata H."/>
            <person name="Yamada T."/>
            <person name="Ye Y."/>
            <person name="Shaw J.R."/>
            <person name="Andrews J."/>
            <person name="Crease T.J."/>
            <person name="Tang H."/>
            <person name="Lucas S.M."/>
            <person name="Robertson H.M."/>
            <person name="Bork P."/>
            <person name="Koonin E.V."/>
            <person name="Zdobnov E.M."/>
            <person name="Grigoriev I.V."/>
            <person name="Lynch M."/>
            <person name="Boore J.L."/>
        </authorList>
    </citation>
    <scope>NUCLEOTIDE SEQUENCE [LARGE SCALE GENOMIC DNA]</scope>
</reference>
<dbReference type="HOGENOM" id="CLU_3089317_0_0_1"/>
<proteinExistence type="predicted"/>
<accession>E9HD94</accession>
<keyword evidence="2" id="KW-1185">Reference proteome</keyword>